<proteinExistence type="predicted"/>
<gene>
    <name evidence="1" type="ORF">SINV_08626</name>
</gene>
<protein>
    <submittedName>
        <fullName evidence="1">Uncharacterized protein</fullName>
    </submittedName>
</protein>
<name>E9J6F6_SOLIN</name>
<reference evidence="1" key="1">
    <citation type="journal article" date="2011" name="Proc. Natl. Acad. Sci. U.S.A.">
        <title>The genome of the fire ant Solenopsis invicta.</title>
        <authorList>
            <person name="Wurm Y."/>
            <person name="Wang J."/>
            <person name="Riba-Grognuz O."/>
            <person name="Corona M."/>
            <person name="Nygaard S."/>
            <person name="Hunt B.G."/>
            <person name="Ingram K.K."/>
            <person name="Falquet L."/>
            <person name="Nipitwattanaphon M."/>
            <person name="Gotzek D."/>
            <person name="Dijkstra M.B."/>
            <person name="Oettler J."/>
            <person name="Comtesse F."/>
            <person name="Shih C.J."/>
            <person name="Wu W.J."/>
            <person name="Yang C.C."/>
            <person name="Thomas J."/>
            <person name="Beaudoing E."/>
            <person name="Pradervand S."/>
            <person name="Flegel V."/>
            <person name="Cook E.D."/>
            <person name="Fabbretti R."/>
            <person name="Stockinger H."/>
            <person name="Long L."/>
            <person name="Farmerie W.G."/>
            <person name="Oakey J."/>
            <person name="Boomsma J.J."/>
            <person name="Pamilo P."/>
            <person name="Yi S.V."/>
            <person name="Heinze J."/>
            <person name="Goodisman M.A."/>
            <person name="Farinelli L."/>
            <person name="Harshman K."/>
            <person name="Hulo N."/>
            <person name="Cerutti L."/>
            <person name="Xenarios I."/>
            <person name="Shoemaker D."/>
            <person name="Keller L."/>
        </authorList>
    </citation>
    <scope>NUCLEOTIDE SEQUENCE [LARGE SCALE GENOMIC DNA]</scope>
</reference>
<dbReference type="HOGENOM" id="CLU_115571_1_0_1"/>
<organism>
    <name type="scientific">Solenopsis invicta</name>
    <name type="common">Red imported fire ant</name>
    <name type="synonym">Solenopsis wagneri</name>
    <dbReference type="NCBI Taxonomy" id="13686"/>
    <lineage>
        <taxon>Eukaryota</taxon>
        <taxon>Metazoa</taxon>
        <taxon>Ecdysozoa</taxon>
        <taxon>Arthropoda</taxon>
        <taxon>Hexapoda</taxon>
        <taxon>Insecta</taxon>
        <taxon>Pterygota</taxon>
        <taxon>Neoptera</taxon>
        <taxon>Endopterygota</taxon>
        <taxon>Hymenoptera</taxon>
        <taxon>Apocrita</taxon>
        <taxon>Aculeata</taxon>
        <taxon>Formicoidea</taxon>
        <taxon>Formicidae</taxon>
        <taxon>Myrmicinae</taxon>
        <taxon>Solenopsis</taxon>
    </lineage>
</organism>
<evidence type="ECO:0000313" key="1">
    <source>
        <dbReference type="EMBL" id="EFZ11598.1"/>
    </source>
</evidence>
<feature type="non-terminal residue" evidence="1">
    <location>
        <position position="169"/>
    </location>
</feature>
<accession>E9J6F6</accession>
<sequence length="169" mass="19362">MDETCLTSGIDFDSNVMSPTDDDVEDNIGSIANFQDDLPDDCEPYTFNEENADCGNPTEMLVNPENDWINYISRGKIISPSSDLLKVGKIINQEFQNYHGSFMRKDPSIFETIANRVEKKMKNITIPREVLLCLIRTRTYIRLRVINKKISAANATIKQKRKIKNLQIK</sequence>
<dbReference type="EMBL" id="GL768247">
    <property type="protein sequence ID" value="EFZ11598.1"/>
    <property type="molecule type" value="Genomic_DNA"/>
</dbReference>
<dbReference type="AlphaFoldDB" id="E9J6F6"/>